<dbReference type="GO" id="GO:0016887">
    <property type="term" value="F:ATP hydrolysis activity"/>
    <property type="evidence" value="ECO:0007669"/>
    <property type="project" value="InterPro"/>
</dbReference>
<dbReference type="PANTHER" id="PTHR42759:SF1">
    <property type="entry name" value="MAGNESIUM-CHELATASE SUBUNIT CHLD"/>
    <property type="match status" value="1"/>
</dbReference>
<dbReference type="AlphaFoldDB" id="L0D612"/>
<proteinExistence type="predicted"/>
<sequence length="336" mass="37496">MTVDVDAYEGEQLVVEAIHESRVRIERELGKVIVGQREATHQLLISLFAGGHCLITGAPGLAKTLLVRTIAQVFDLRFQRIQFTPDLMPADITGTEILEETGEGHRRLQFVKGPIFANVILADEINRTPPKTQAALLEAMQEHQVTAAGVRYPLEEPFFVLATQNPIEMEGTYPLPEAQLDRFMFNVIVDYLPEDDEVAVVQQTTSRKTEPLKPLFDGHDVLRFHEVVRKVPIAEDLVRHAVRIASATRPGPQAPDFINSWVSWGAGLRAAQSLVLGAKARALLEGRFHVTPDDIRALVHPTLRHRILLGYRAEADGVAVDAVIDRLLEHIKRPHD</sequence>
<dbReference type="OrthoDB" id="9773454at2"/>
<dbReference type="InterPro" id="IPR011703">
    <property type="entry name" value="ATPase_AAA-3"/>
</dbReference>
<dbReference type="HOGENOM" id="CLU_034716_2_0_0"/>
<dbReference type="InterPro" id="IPR041628">
    <property type="entry name" value="ChlI/MoxR_AAA_lid"/>
</dbReference>
<dbReference type="Gene3D" id="1.10.8.80">
    <property type="entry name" value="Magnesium chelatase subunit I, C-Terminal domain"/>
    <property type="match status" value="1"/>
</dbReference>
<dbReference type="InterPro" id="IPR027417">
    <property type="entry name" value="P-loop_NTPase"/>
</dbReference>
<dbReference type="Proteomes" id="UP000010798">
    <property type="component" value="Chromosome"/>
</dbReference>
<dbReference type="InterPro" id="IPR050764">
    <property type="entry name" value="CbbQ/NirQ/NorQ/GpvN"/>
</dbReference>
<dbReference type="EMBL" id="CP003364">
    <property type="protein sequence ID" value="AGA24844.1"/>
    <property type="molecule type" value="Genomic_DNA"/>
</dbReference>
<organism evidence="3 4">
    <name type="scientific">Singulisphaera acidiphila (strain ATCC BAA-1392 / DSM 18658 / VKM B-2454 / MOB10)</name>
    <dbReference type="NCBI Taxonomy" id="886293"/>
    <lineage>
        <taxon>Bacteria</taxon>
        <taxon>Pseudomonadati</taxon>
        <taxon>Planctomycetota</taxon>
        <taxon>Planctomycetia</taxon>
        <taxon>Isosphaerales</taxon>
        <taxon>Isosphaeraceae</taxon>
        <taxon>Singulisphaera</taxon>
    </lineage>
</organism>
<feature type="domain" description="ChlI/MoxR AAA lid" evidence="2">
    <location>
        <begin position="265"/>
        <end position="326"/>
    </location>
</feature>
<evidence type="ECO:0000259" key="2">
    <source>
        <dbReference type="Pfam" id="PF17863"/>
    </source>
</evidence>
<dbReference type="GO" id="GO:0005524">
    <property type="term" value="F:ATP binding"/>
    <property type="evidence" value="ECO:0007669"/>
    <property type="project" value="InterPro"/>
</dbReference>
<gene>
    <name evidence="3" type="ordered locus">Sinac_0405</name>
</gene>
<dbReference type="SUPFAM" id="SSF52540">
    <property type="entry name" value="P-loop containing nucleoside triphosphate hydrolases"/>
    <property type="match status" value="1"/>
</dbReference>
<dbReference type="Pfam" id="PF07726">
    <property type="entry name" value="AAA_3"/>
    <property type="match status" value="1"/>
</dbReference>
<evidence type="ECO:0000313" key="4">
    <source>
        <dbReference type="Proteomes" id="UP000010798"/>
    </source>
</evidence>
<name>L0D612_SINAD</name>
<dbReference type="Gene3D" id="3.40.50.300">
    <property type="entry name" value="P-loop containing nucleotide triphosphate hydrolases"/>
    <property type="match status" value="1"/>
</dbReference>
<dbReference type="eggNOG" id="COG0714">
    <property type="taxonomic scope" value="Bacteria"/>
</dbReference>
<accession>L0D612</accession>
<feature type="domain" description="ATPase AAA-3" evidence="1">
    <location>
        <begin position="52"/>
        <end position="185"/>
    </location>
</feature>
<dbReference type="KEGG" id="saci:Sinac_0405"/>
<dbReference type="STRING" id="886293.Sinac_0405"/>
<dbReference type="PIRSF" id="PIRSF002849">
    <property type="entry name" value="AAA_ATPase_chaperone_MoxR_prd"/>
    <property type="match status" value="1"/>
</dbReference>
<dbReference type="Pfam" id="PF17863">
    <property type="entry name" value="AAA_lid_2"/>
    <property type="match status" value="1"/>
</dbReference>
<reference evidence="3 4" key="1">
    <citation type="submission" date="2012-02" db="EMBL/GenBank/DDBJ databases">
        <title>Complete sequence of chromosome of Singulisphaera acidiphila DSM 18658.</title>
        <authorList>
            <consortium name="US DOE Joint Genome Institute (JGI-PGF)"/>
            <person name="Lucas S."/>
            <person name="Copeland A."/>
            <person name="Lapidus A."/>
            <person name="Glavina del Rio T."/>
            <person name="Dalin E."/>
            <person name="Tice H."/>
            <person name="Bruce D."/>
            <person name="Goodwin L."/>
            <person name="Pitluck S."/>
            <person name="Peters L."/>
            <person name="Ovchinnikova G."/>
            <person name="Chertkov O."/>
            <person name="Kyrpides N."/>
            <person name="Mavromatis K."/>
            <person name="Ivanova N."/>
            <person name="Brettin T."/>
            <person name="Detter J.C."/>
            <person name="Han C."/>
            <person name="Larimer F."/>
            <person name="Land M."/>
            <person name="Hauser L."/>
            <person name="Markowitz V."/>
            <person name="Cheng J.-F."/>
            <person name="Hugenholtz P."/>
            <person name="Woyke T."/>
            <person name="Wu D."/>
            <person name="Tindall B."/>
            <person name="Pomrenke H."/>
            <person name="Brambilla E."/>
            <person name="Klenk H.-P."/>
            <person name="Eisen J.A."/>
        </authorList>
    </citation>
    <scope>NUCLEOTIDE SEQUENCE [LARGE SCALE GENOMIC DNA]</scope>
    <source>
        <strain evidence="4">ATCC BAA-1392 / DSM 18658 / VKM B-2454 / MOB10</strain>
    </source>
</reference>
<keyword evidence="4" id="KW-1185">Reference proteome</keyword>
<evidence type="ECO:0000313" key="3">
    <source>
        <dbReference type="EMBL" id="AGA24844.1"/>
    </source>
</evidence>
<evidence type="ECO:0000259" key="1">
    <source>
        <dbReference type="Pfam" id="PF07726"/>
    </source>
</evidence>
<dbReference type="PANTHER" id="PTHR42759">
    <property type="entry name" value="MOXR FAMILY PROTEIN"/>
    <property type="match status" value="1"/>
</dbReference>
<dbReference type="RefSeq" id="WP_015244029.1">
    <property type="nucleotide sequence ID" value="NC_019892.1"/>
</dbReference>
<dbReference type="CDD" id="cd00009">
    <property type="entry name" value="AAA"/>
    <property type="match status" value="1"/>
</dbReference>
<protein>
    <submittedName>
        <fullName evidence="3">MoxR-like ATPase</fullName>
    </submittedName>
</protein>